<feature type="compositionally biased region" description="Basic residues" evidence="1">
    <location>
        <begin position="136"/>
        <end position="153"/>
    </location>
</feature>
<feature type="region of interest" description="Disordered" evidence="1">
    <location>
        <begin position="136"/>
        <end position="188"/>
    </location>
</feature>
<proteinExistence type="predicted"/>
<protein>
    <recommendedName>
        <fullName evidence="4">SecA Wing/Scaffold domain-containing protein</fullName>
    </recommendedName>
</protein>
<reference evidence="2" key="1">
    <citation type="journal article" date="2020" name="mSystems">
        <title>Genome- and Community-Level Interaction Insights into Carbon Utilization and Element Cycling Functions of Hydrothermarchaeota in Hydrothermal Sediment.</title>
        <authorList>
            <person name="Zhou Z."/>
            <person name="Liu Y."/>
            <person name="Xu W."/>
            <person name="Pan J."/>
            <person name="Luo Z.H."/>
            <person name="Li M."/>
        </authorList>
    </citation>
    <scope>NUCLEOTIDE SEQUENCE</scope>
    <source>
        <strain evidence="2">HyVt-388</strain>
    </source>
</reference>
<evidence type="ECO:0008006" key="4">
    <source>
        <dbReference type="Google" id="ProtNLM"/>
    </source>
</evidence>
<dbReference type="PANTHER" id="PTHR33747">
    <property type="entry name" value="UPF0225 PROTEIN SCO1677"/>
    <property type="match status" value="1"/>
</dbReference>
<name>A0A9C9EQC3_UNCW3</name>
<comment type="caution">
    <text evidence="2">The sequence shown here is derived from an EMBL/GenBank/DDBJ whole genome shotgun (WGS) entry which is preliminary data.</text>
</comment>
<feature type="compositionally biased region" description="Basic residues" evidence="1">
    <location>
        <begin position="178"/>
        <end position="188"/>
    </location>
</feature>
<organism evidence="2 3">
    <name type="scientific">candidate division WOR-3 bacterium</name>
    <dbReference type="NCBI Taxonomy" id="2052148"/>
    <lineage>
        <taxon>Bacteria</taxon>
        <taxon>Bacteria division WOR-3</taxon>
    </lineage>
</organism>
<dbReference type="PANTHER" id="PTHR33747:SF1">
    <property type="entry name" value="ADENYLATE CYCLASE-ASSOCIATED CAP C-TERMINAL DOMAIN-CONTAINING PROTEIN"/>
    <property type="match status" value="1"/>
</dbReference>
<evidence type="ECO:0000313" key="3">
    <source>
        <dbReference type="Proteomes" id="UP000885826"/>
    </source>
</evidence>
<dbReference type="Proteomes" id="UP000885826">
    <property type="component" value="Unassembled WGS sequence"/>
</dbReference>
<evidence type="ECO:0000313" key="2">
    <source>
        <dbReference type="EMBL" id="HEC79581.1"/>
    </source>
</evidence>
<dbReference type="AlphaFoldDB" id="A0A9C9EQC3"/>
<dbReference type="InterPro" id="IPR004027">
    <property type="entry name" value="SEC_C_motif"/>
</dbReference>
<sequence>MALADITEKQKEERKREKRLVHFTNTITRDFLDSKFFKSRTKKTREYADYFVKSFLDYLFFELHKEIKELHQSHIQHFMLEYAPRRLTFPGESSKNAVATLTGLLSFLEEKGHIHNSSVLIKEVKKHNRAFLKLLPKKKKTAKKTPTKKKKSTGKGPAEITRFSGVGRNDPCPCGSGKKYKKCCGRPK</sequence>
<dbReference type="Pfam" id="PF02810">
    <property type="entry name" value="SEC-C"/>
    <property type="match status" value="1"/>
</dbReference>
<accession>A0A9C9EQC3</accession>
<dbReference type="EMBL" id="DRIG01000110">
    <property type="protein sequence ID" value="HEC79581.1"/>
    <property type="molecule type" value="Genomic_DNA"/>
</dbReference>
<dbReference type="SUPFAM" id="SSF103642">
    <property type="entry name" value="Sec-C motif"/>
    <property type="match status" value="1"/>
</dbReference>
<evidence type="ECO:0000256" key="1">
    <source>
        <dbReference type="SAM" id="MobiDB-lite"/>
    </source>
</evidence>
<gene>
    <name evidence="2" type="ORF">ENI34_10675</name>
</gene>
<dbReference type="Gene3D" id="3.10.450.50">
    <property type="match status" value="1"/>
</dbReference>